<dbReference type="PROSITE" id="PS00092">
    <property type="entry name" value="N6_MTASE"/>
    <property type="match status" value="1"/>
</dbReference>
<evidence type="ECO:0000256" key="2">
    <source>
        <dbReference type="ARBA" id="ARBA00022603"/>
    </source>
</evidence>
<dbReference type="Proteomes" id="UP001596306">
    <property type="component" value="Unassembled WGS sequence"/>
</dbReference>
<proteinExistence type="inferred from homology"/>
<comment type="similarity">
    <text evidence="1">Belongs to the N(4)/N(6)-methyltransferase family.</text>
</comment>
<comment type="caution">
    <text evidence="6">The sequence shown here is derived from an EMBL/GenBank/DDBJ whole genome shotgun (WGS) entry which is preliminary data.</text>
</comment>
<accession>A0ABW1VAV5</accession>
<dbReference type="SUPFAM" id="SSF53335">
    <property type="entry name" value="S-adenosyl-L-methionine-dependent methyltransferases"/>
    <property type="match status" value="1"/>
</dbReference>
<dbReference type="Pfam" id="PF01555">
    <property type="entry name" value="N6_N4_Mtase"/>
    <property type="match status" value="1"/>
</dbReference>
<dbReference type="InterPro" id="IPR002941">
    <property type="entry name" value="DNA_methylase_N4/N6"/>
</dbReference>
<sequence>MGKSLLEQLPEIVKAGKRQAQQILEQLEGNNRVGLQTRELVIPSRDTAGLYSSGHTPDVVPEHPNRLIYGDNLLAMAALLAGDENTPSLRDKIALIYIDPPYDSKADYRSKISLPRAELSQLSTTLEQFAYSDTWRNGTASYLQMLVPRLVLMRELLAERGSFYVHLDWHVGPYVKIVLDEVFGRENFVREIVWAFDTKSGYKSAVSNWVRSHDTIFYYAKSTRGRRFTKQYTPYDERYLQRFKKDDGDGRLYRDDRGSGVKQYLDELKGVPVGDVWGDIPSFQQNATAAEYLGYSTQKPASLLRRIILASSEPGDIVADFFGGSGTTAATAEELARRWVTSDFGKPATMITRKRLVDADAKPFLYQAIGDYQVEQARSALGRKFRVGDLSQTVLDIYGALPLPPAENVNGSLGRSADGRQLIVVESPSRLTTLSSLRRAQGYRDGKLGGFDKVVVLGWNFVADIGKTIELLDDPALDVRVIPPDLLDQLKKKGKEGLTGNIRFSTLQYLSAHLETRVIAEATEDLQIRLDNYVLLDPQAINLNEANRETLLEIMNAEPLALIEYWAVDPDYDGELFRSVWQDYRGNTANDADPLRVVTDASLTVERLDRERRICVRAVDVFGFESEVVLSIPAAER</sequence>
<dbReference type="InterPro" id="IPR002295">
    <property type="entry name" value="N4/N6-MTase_EcoPI_Mod-like"/>
</dbReference>
<dbReference type="EMBL" id="JBHSTP010000001">
    <property type="protein sequence ID" value="MFC6355079.1"/>
    <property type="molecule type" value="Genomic_DNA"/>
</dbReference>
<gene>
    <name evidence="6" type="ORF">ACFQB0_02995</name>
</gene>
<dbReference type="PRINTS" id="PR00506">
    <property type="entry name" value="D21N6MTFRASE"/>
</dbReference>
<dbReference type="InterPro" id="IPR002052">
    <property type="entry name" value="DNA_methylase_N6_adenine_CS"/>
</dbReference>
<evidence type="ECO:0000256" key="3">
    <source>
        <dbReference type="ARBA" id="ARBA00022679"/>
    </source>
</evidence>
<dbReference type="Gene3D" id="3.40.50.150">
    <property type="entry name" value="Vaccinia Virus protein VP39"/>
    <property type="match status" value="1"/>
</dbReference>
<keyword evidence="3 6" id="KW-0808">Transferase</keyword>
<dbReference type="EC" id="2.1.1.-" evidence="6"/>
<dbReference type="GO" id="GO:0032259">
    <property type="term" value="P:methylation"/>
    <property type="evidence" value="ECO:0007669"/>
    <property type="project" value="UniProtKB-KW"/>
</dbReference>
<feature type="domain" description="DNA methylase N-4/N-6" evidence="5">
    <location>
        <begin position="93"/>
        <end position="343"/>
    </location>
</feature>
<organism evidence="6 7">
    <name type="scientific">Luethyella okanaganae</name>
    <dbReference type="NCBI Taxonomy" id="69372"/>
    <lineage>
        <taxon>Bacteria</taxon>
        <taxon>Bacillati</taxon>
        <taxon>Actinomycetota</taxon>
        <taxon>Actinomycetes</taxon>
        <taxon>Micrococcales</taxon>
        <taxon>Microbacteriaceae</taxon>
        <taxon>Luethyella</taxon>
    </lineage>
</organism>
<name>A0ABW1VAV5_9MICO</name>
<dbReference type="InterPro" id="IPR029063">
    <property type="entry name" value="SAM-dependent_MTases_sf"/>
</dbReference>
<dbReference type="RefSeq" id="WP_386727408.1">
    <property type="nucleotide sequence ID" value="NZ_JBHSTP010000001.1"/>
</dbReference>
<dbReference type="GO" id="GO:0008168">
    <property type="term" value="F:methyltransferase activity"/>
    <property type="evidence" value="ECO:0007669"/>
    <property type="project" value="UniProtKB-KW"/>
</dbReference>
<reference evidence="7" key="1">
    <citation type="journal article" date="2019" name="Int. J. Syst. Evol. Microbiol.">
        <title>The Global Catalogue of Microorganisms (GCM) 10K type strain sequencing project: providing services to taxonomists for standard genome sequencing and annotation.</title>
        <authorList>
            <consortium name="The Broad Institute Genomics Platform"/>
            <consortium name="The Broad Institute Genome Sequencing Center for Infectious Disease"/>
            <person name="Wu L."/>
            <person name="Ma J."/>
        </authorList>
    </citation>
    <scope>NUCLEOTIDE SEQUENCE [LARGE SCALE GENOMIC DNA]</scope>
    <source>
        <strain evidence="7">CCUG 43304</strain>
    </source>
</reference>
<keyword evidence="4" id="KW-0949">S-adenosyl-L-methionine</keyword>
<evidence type="ECO:0000313" key="7">
    <source>
        <dbReference type="Proteomes" id="UP001596306"/>
    </source>
</evidence>
<protein>
    <submittedName>
        <fullName evidence="6">Site-specific DNA-methyltransferase</fullName>
        <ecNumber evidence="6">2.1.1.-</ecNumber>
    </submittedName>
</protein>
<keyword evidence="7" id="KW-1185">Reference proteome</keyword>
<evidence type="ECO:0000259" key="5">
    <source>
        <dbReference type="Pfam" id="PF01555"/>
    </source>
</evidence>
<evidence type="ECO:0000256" key="1">
    <source>
        <dbReference type="ARBA" id="ARBA00006594"/>
    </source>
</evidence>
<evidence type="ECO:0000313" key="6">
    <source>
        <dbReference type="EMBL" id="MFC6355079.1"/>
    </source>
</evidence>
<keyword evidence="2 6" id="KW-0489">Methyltransferase</keyword>
<evidence type="ECO:0000256" key="4">
    <source>
        <dbReference type="ARBA" id="ARBA00022691"/>
    </source>
</evidence>